<sequence length="511" mass="58543">MVADDDKKGAEDDKKGAEHEHTAHSRQTQHSKELINAFKPIKYFLTVIGQMPFVIKAKKDGTYSFKFYKLSGQVLVYFFMFFISSFLYLVVTIGIITFILDSVFTYIKPERTVIVKDKDDGTTDTLLWERYLIRHEMVSMIVVWSWLTVAFAGSLYIVVSSKYYVHYMNYFNRVVQIMDMDMTPGVSAYLFFNNILSLGVAVALTVGFIVGLIFEGFSAVTNTASVISNFIFRVFDIEILDYGSNAMIWSQVMGYLIMIYALFASRANVIQFLFFSQLLKNGSKIWNERLRKVLTHESIDSKDEHDQFNQRLEPRLIYKDHLLIVQLYQMTENVFGIILFAYYSLTIISVVMELYQLAALQGFGSARSTTLLGNENDAKVQKAQLYEVRLGISSGVDKSQENEILGTAGVALLLLLQNVYFCYRTTVDAAKAYEYAMKGFDILRRHGLMYCKNKTDRNFVLSLYFSFAKNNPLQLTAGGYFAVNKVLLVTMSATVVNWAISIYQTRIDQWK</sequence>
<feature type="transmembrane region" description="Helical" evidence="2">
    <location>
        <begin position="74"/>
        <end position="100"/>
    </location>
</feature>
<keyword evidence="2" id="KW-0472">Membrane</keyword>
<evidence type="ECO:0008006" key="5">
    <source>
        <dbReference type="Google" id="ProtNLM"/>
    </source>
</evidence>
<dbReference type="AlphaFoldDB" id="A0A1D2MY22"/>
<proteinExistence type="predicted"/>
<feature type="transmembrane region" description="Helical" evidence="2">
    <location>
        <begin position="252"/>
        <end position="275"/>
    </location>
</feature>
<comment type="caution">
    <text evidence="3">The sequence shown here is derived from an EMBL/GenBank/DDBJ whole genome shotgun (WGS) entry which is preliminary data.</text>
</comment>
<feature type="region of interest" description="Disordered" evidence="1">
    <location>
        <begin position="1"/>
        <end position="30"/>
    </location>
</feature>
<gene>
    <name evidence="3" type="ORF">Ocin01_08974</name>
</gene>
<evidence type="ECO:0000256" key="1">
    <source>
        <dbReference type="SAM" id="MobiDB-lite"/>
    </source>
</evidence>
<evidence type="ECO:0000313" key="3">
    <source>
        <dbReference type="EMBL" id="ODM97704.1"/>
    </source>
</evidence>
<keyword evidence="4" id="KW-1185">Reference proteome</keyword>
<feature type="transmembrane region" description="Helical" evidence="2">
    <location>
        <begin position="141"/>
        <end position="165"/>
    </location>
</feature>
<protein>
    <recommendedName>
        <fullName evidence="5">Gustatory receptor</fullName>
    </recommendedName>
</protein>
<feature type="compositionally biased region" description="Basic and acidic residues" evidence="1">
    <location>
        <begin position="1"/>
        <end position="23"/>
    </location>
</feature>
<dbReference type="OrthoDB" id="10580357at2759"/>
<name>A0A1D2MY22_ORCCI</name>
<accession>A0A1D2MY22</accession>
<keyword evidence="2" id="KW-1133">Transmembrane helix</keyword>
<organism evidence="3 4">
    <name type="scientific">Orchesella cincta</name>
    <name type="common">Springtail</name>
    <name type="synonym">Podura cincta</name>
    <dbReference type="NCBI Taxonomy" id="48709"/>
    <lineage>
        <taxon>Eukaryota</taxon>
        <taxon>Metazoa</taxon>
        <taxon>Ecdysozoa</taxon>
        <taxon>Arthropoda</taxon>
        <taxon>Hexapoda</taxon>
        <taxon>Collembola</taxon>
        <taxon>Entomobryomorpha</taxon>
        <taxon>Entomobryoidea</taxon>
        <taxon>Orchesellidae</taxon>
        <taxon>Orchesellinae</taxon>
        <taxon>Orchesella</taxon>
    </lineage>
</organism>
<dbReference type="EMBL" id="LJIJ01000418">
    <property type="protein sequence ID" value="ODM97704.1"/>
    <property type="molecule type" value="Genomic_DNA"/>
</dbReference>
<feature type="transmembrane region" description="Helical" evidence="2">
    <location>
        <begin position="404"/>
        <end position="423"/>
    </location>
</feature>
<reference evidence="3 4" key="1">
    <citation type="journal article" date="2016" name="Genome Biol. Evol.">
        <title>Gene Family Evolution Reflects Adaptation to Soil Environmental Stressors in the Genome of the Collembolan Orchesella cincta.</title>
        <authorList>
            <person name="Faddeeva-Vakhrusheva A."/>
            <person name="Derks M.F."/>
            <person name="Anvar S.Y."/>
            <person name="Agamennone V."/>
            <person name="Suring W."/>
            <person name="Smit S."/>
            <person name="van Straalen N.M."/>
            <person name="Roelofs D."/>
        </authorList>
    </citation>
    <scope>NUCLEOTIDE SEQUENCE [LARGE SCALE GENOMIC DNA]</scope>
    <source>
        <tissue evidence="3">Mixed pool</tissue>
    </source>
</reference>
<feature type="transmembrane region" description="Helical" evidence="2">
    <location>
        <begin position="186"/>
        <end position="214"/>
    </location>
</feature>
<dbReference type="OMA" id="HYMNYFN"/>
<evidence type="ECO:0000313" key="4">
    <source>
        <dbReference type="Proteomes" id="UP000094527"/>
    </source>
</evidence>
<feature type="transmembrane region" description="Helical" evidence="2">
    <location>
        <begin position="334"/>
        <end position="355"/>
    </location>
</feature>
<keyword evidence="2" id="KW-0812">Transmembrane</keyword>
<evidence type="ECO:0000256" key="2">
    <source>
        <dbReference type="SAM" id="Phobius"/>
    </source>
</evidence>
<dbReference type="Proteomes" id="UP000094527">
    <property type="component" value="Unassembled WGS sequence"/>
</dbReference>